<dbReference type="InterPro" id="IPR055097">
    <property type="entry name" value="Ig_NUP210_2nd"/>
</dbReference>
<evidence type="ECO:0000313" key="7">
    <source>
        <dbReference type="Proteomes" id="UP001190700"/>
    </source>
</evidence>
<evidence type="ECO:0000313" key="6">
    <source>
        <dbReference type="EMBL" id="KAK3265997.1"/>
    </source>
</evidence>
<dbReference type="Pfam" id="PF22967">
    <property type="entry name" value="Ig_NUP210_1st"/>
    <property type="match status" value="1"/>
</dbReference>
<organism evidence="6 7">
    <name type="scientific">Cymbomonas tetramitiformis</name>
    <dbReference type="NCBI Taxonomy" id="36881"/>
    <lineage>
        <taxon>Eukaryota</taxon>
        <taxon>Viridiplantae</taxon>
        <taxon>Chlorophyta</taxon>
        <taxon>Pyramimonadophyceae</taxon>
        <taxon>Pyramimonadales</taxon>
        <taxon>Pyramimonadaceae</taxon>
        <taxon>Cymbomonas</taxon>
    </lineage>
</organism>
<gene>
    <name evidence="6" type="ORF">CYMTET_25355</name>
</gene>
<evidence type="ECO:0000256" key="2">
    <source>
        <dbReference type="SAM" id="MobiDB-lite"/>
    </source>
</evidence>
<keyword evidence="7" id="KW-1185">Reference proteome</keyword>
<dbReference type="PANTHER" id="PTHR23019">
    <property type="entry name" value="NUCLEAR PORE MEMBRANE GLYCOPROTEIN GP210-RELATED"/>
    <property type="match status" value="1"/>
</dbReference>
<comment type="caution">
    <text evidence="6">The sequence shown here is derived from an EMBL/GenBank/DDBJ whole genome shotgun (WGS) entry which is preliminary data.</text>
</comment>
<evidence type="ECO:0000259" key="4">
    <source>
        <dbReference type="Pfam" id="PF22967"/>
    </source>
</evidence>
<feature type="non-terminal residue" evidence="6">
    <location>
        <position position="1"/>
    </location>
</feature>
<evidence type="ECO:0000259" key="5">
    <source>
        <dbReference type="Pfam" id="PF22969"/>
    </source>
</evidence>
<keyword evidence="1" id="KW-0175">Coiled coil</keyword>
<dbReference type="Pfam" id="PF22969">
    <property type="entry name" value="Ig_NUP210_2nd"/>
    <property type="match status" value="1"/>
</dbReference>
<dbReference type="PANTHER" id="PTHR23019:SF0">
    <property type="entry name" value="NUCLEAR PORE MEMBRANE GLYCOPROTEIN 210"/>
    <property type="match status" value="1"/>
</dbReference>
<feature type="domain" description="NUP210 Ig-like" evidence="5">
    <location>
        <begin position="169"/>
        <end position="212"/>
    </location>
</feature>
<name>A0AAE0KZ49_9CHLO</name>
<dbReference type="Proteomes" id="UP001190700">
    <property type="component" value="Unassembled WGS sequence"/>
</dbReference>
<feature type="transmembrane region" description="Helical" evidence="3">
    <location>
        <begin position="33"/>
        <end position="61"/>
    </location>
</feature>
<dbReference type="InterPro" id="IPR045197">
    <property type="entry name" value="NUP210-like"/>
</dbReference>
<feature type="compositionally biased region" description="Basic and acidic residues" evidence="2">
    <location>
        <begin position="769"/>
        <end position="783"/>
    </location>
</feature>
<keyword evidence="3" id="KW-1133">Transmembrane helix</keyword>
<proteinExistence type="predicted"/>
<keyword evidence="3" id="KW-0472">Membrane</keyword>
<sequence length="1681" mass="180420">SRNACFTRLRRKFAGHRGCRSDKKYIRLVLSGIYLKAMVFALQMWGSHIFSASLVILLMFLNPVASQVFSSGPKLSELSLLLPPPTGSAVRLHGYKGCFRWVVQNAGLLKVVPEHLEDTECSTSALISPVGSYEGRRSTYVTATDIETGIALRCEVFVDKVVSLQIIQNTRRLYLDSLATVELKGFDIEGNAFSTLDGLEFSWDVHTVSGKSTVFDSLLGHSAPCVPVPMDDTWRTALRGVSVGLAEVTGTCHTCQIKNLKSSIQMLVVEAAQIMPTPAPLYLATGNQLQLWLHTIRSEAEAEELPIPAPHYTWRSGNSKVAVIDKNYALVTGYSKGQAEIFLEDDRVEGDRDSTLVEVVNPAALQLAVTSPEEGAEPVLFPKATNRVYLTVGKTYLLQPLAFDEYGRKLLLTNESAVTTLCEATAMWETMPMKVPKLVREGGAGSVAVKVLNKGMSLVHIGLAIFSSLDGPISVRTGREVQSCFPVQYVLADGGNELRLAYMEGITQAYTLHVEGGCAEGKPQNLWFTTTSETLMSVNAIGTVTAKGVMAEEYVHISTKLDLLLNHNTVLLPVVSSPPGMVAKDAQGWTREVAVGKTLTIDLSFTDSASRLFHNCSALSQLVIWSGFGFDDEGSEILTVQPANVSIVRGAQGACAAAVVTGLVEGSARVDAVLDVPGSHSLAASWTVVVFEAITVEVEDGDETFEEPTMSGSAEPGAGSREPGAGAGGSRSPTTLHLSVGESAHFQLKGGPSKMGSTNKVPPTATTKVLDHNGVDSRSVGVEHHPSKLEMTCLAPGNYTVFFSLGAKGAAPLVNMVKKVQCELPARLVLLSDAAAAGSREQMHIAARSLALVGGAKAGLPITAENGPALPLRAVILNEHMVPLTNISSLVLDWSIDSPDVTLSKSAAAGKSTVSLNAENISGRVRVSVKVAKVVSHPKTPSSMVRVMRAAVAEKQEELSDSVMLNLVDALKLDPPEVGLLPSEEMTARMNVMGGSNRIELTCNDTSVVVAKLMGGKTPGGIGEYYINLRPASLGIALVTAKDLVTGQVASGVVSVAAPSAVQVRLSASSLRLDETLNAIVEVLSADGTVVSPLQYEFMNVKIHLHDTKLSLANRELEITPGAAMYKLQTESFGTATLHVTVEYHPPGSLPTDVRTLRSAPVQVVIFEPIQLEGFSTMCLGTTLTLDVHGGSGHSSKLRWRFWSSNPSAVELFDESSACVLASRPGKATIFVEAHDGTGALYGSDSLNITVEDVANLNLHAPQSISVGQEINAHIEGSNGIDLLSLAQVCHSYQWLVDQPSRMAISTGQQLGADRTSSSSANAAPTCGAMQNINSGFSVRLAARQAGTVLVKVAVSCGVTGRRTRTFHLSHQITVVPEMPTLLASTCPPWLLPPKYTSPAVLPLGTAQYSVIQDSSLLQDSRVLTVDDRGRLTTGIHPDIACIRGVPLPPAIHGPPTVAMCVRVAEVAQLMASGGASPPHVMEISVGTTARFTIHMKDQLGHTMRVGPSEYGKWVVDTDRPKSSRAYMEGDQLFVKMLDEGSTVVRVRMHDAPGVETFVVVYAGDYIRPRSPQFPVHYKAGMLSNFPTYTLLLLMVLAASAYYFNKQREEAEEEEARQFRSEETAATKRLIYQREHEQMQNRMRQQQQEEITKMEAEGMRKRGVHGGLDEGGKLWSPGAYR</sequence>
<keyword evidence="3" id="KW-0812">Transmembrane</keyword>
<feature type="coiled-coil region" evidence="1">
    <location>
        <begin position="1629"/>
        <end position="1657"/>
    </location>
</feature>
<feature type="region of interest" description="Disordered" evidence="2">
    <location>
        <begin position="1662"/>
        <end position="1681"/>
    </location>
</feature>
<feature type="region of interest" description="Disordered" evidence="2">
    <location>
        <begin position="700"/>
        <end position="783"/>
    </location>
</feature>
<evidence type="ECO:0000256" key="1">
    <source>
        <dbReference type="SAM" id="Coils"/>
    </source>
</evidence>
<feature type="compositionally biased region" description="Polar residues" evidence="2">
    <location>
        <begin position="755"/>
        <end position="767"/>
    </location>
</feature>
<evidence type="ECO:0000256" key="3">
    <source>
        <dbReference type="SAM" id="Phobius"/>
    </source>
</evidence>
<accession>A0AAE0KZ49</accession>
<protein>
    <submittedName>
        <fullName evidence="6">Uncharacterized protein</fullName>
    </submittedName>
</protein>
<dbReference type="EMBL" id="LGRX02013510">
    <property type="protein sequence ID" value="KAK3265997.1"/>
    <property type="molecule type" value="Genomic_DNA"/>
</dbReference>
<feature type="domain" description="NUP210 Ig-like" evidence="4">
    <location>
        <begin position="74"/>
        <end position="159"/>
    </location>
</feature>
<reference evidence="6 7" key="1">
    <citation type="journal article" date="2015" name="Genome Biol. Evol.">
        <title>Comparative Genomics of a Bacterivorous Green Alga Reveals Evolutionary Causalities and Consequences of Phago-Mixotrophic Mode of Nutrition.</title>
        <authorList>
            <person name="Burns J.A."/>
            <person name="Paasch A."/>
            <person name="Narechania A."/>
            <person name="Kim E."/>
        </authorList>
    </citation>
    <scope>NUCLEOTIDE SEQUENCE [LARGE SCALE GENOMIC DNA]</scope>
    <source>
        <strain evidence="6 7">PLY_AMNH</strain>
    </source>
</reference>
<dbReference type="InterPro" id="IPR055096">
    <property type="entry name" value="Ig_NUP210_1st"/>
</dbReference>